<dbReference type="AlphaFoldDB" id="A0A2H0VBN8"/>
<protein>
    <submittedName>
        <fullName evidence="1">Uncharacterized protein</fullName>
    </submittedName>
</protein>
<dbReference type="EMBL" id="PFAK01000012">
    <property type="protein sequence ID" value="PIR96496.1"/>
    <property type="molecule type" value="Genomic_DNA"/>
</dbReference>
<dbReference type="Proteomes" id="UP000230922">
    <property type="component" value="Unassembled WGS sequence"/>
</dbReference>
<evidence type="ECO:0000313" key="1">
    <source>
        <dbReference type="EMBL" id="PIR96496.1"/>
    </source>
</evidence>
<name>A0A2H0VBN8_9BACT</name>
<gene>
    <name evidence="1" type="ORF">COT92_00830</name>
</gene>
<comment type="caution">
    <text evidence="1">The sequence shown here is derived from an EMBL/GenBank/DDBJ whole genome shotgun (WGS) entry which is preliminary data.</text>
</comment>
<sequence>MKPHLVSLRAKNLELLEELRRRGAPDVILNGVAYGWLSRRQEEKTVPMEPSSGEMLLWQG</sequence>
<accession>A0A2H0VBN8</accession>
<organism evidence="1 2">
    <name type="scientific">Candidatus Doudnabacteria bacterium CG10_big_fil_rev_8_21_14_0_10_42_18</name>
    <dbReference type="NCBI Taxonomy" id="1974552"/>
    <lineage>
        <taxon>Bacteria</taxon>
        <taxon>Candidatus Doudnaibacteriota</taxon>
    </lineage>
</organism>
<reference evidence="2" key="1">
    <citation type="submission" date="2017-09" db="EMBL/GenBank/DDBJ databases">
        <title>Depth-based differentiation of microbial function through sediment-hosted aquifers and enrichment of novel symbionts in the deep terrestrial subsurface.</title>
        <authorList>
            <person name="Probst A.J."/>
            <person name="Ladd B."/>
            <person name="Jarett J.K."/>
            <person name="Geller-Mcgrath D.E."/>
            <person name="Sieber C.M.K."/>
            <person name="Emerson J.B."/>
            <person name="Anantharaman K."/>
            <person name="Thomas B.C."/>
            <person name="Malmstrom R."/>
            <person name="Stieglmeier M."/>
            <person name="Klingl A."/>
            <person name="Woyke T."/>
            <person name="Ryan C.M."/>
            <person name="Banfield J.F."/>
        </authorList>
    </citation>
    <scope>NUCLEOTIDE SEQUENCE [LARGE SCALE GENOMIC DNA]</scope>
</reference>
<evidence type="ECO:0000313" key="2">
    <source>
        <dbReference type="Proteomes" id="UP000230922"/>
    </source>
</evidence>
<proteinExistence type="predicted"/>